<dbReference type="CDD" id="cd12215">
    <property type="entry name" value="ChiC_BD"/>
    <property type="match status" value="1"/>
</dbReference>
<evidence type="ECO:0000256" key="4">
    <source>
        <dbReference type="ARBA" id="ARBA00023024"/>
    </source>
</evidence>
<dbReference type="InterPro" id="IPR011583">
    <property type="entry name" value="Chitinase_II/V-like_cat"/>
</dbReference>
<evidence type="ECO:0000259" key="10">
    <source>
        <dbReference type="PROSITE" id="PS51910"/>
    </source>
</evidence>
<organism evidence="11 12">
    <name type="scientific">Chitiniphilus purpureus</name>
    <dbReference type="NCBI Taxonomy" id="2981137"/>
    <lineage>
        <taxon>Bacteria</taxon>
        <taxon>Pseudomonadati</taxon>
        <taxon>Pseudomonadota</taxon>
        <taxon>Betaproteobacteria</taxon>
        <taxon>Neisseriales</taxon>
        <taxon>Chitinibacteraceae</taxon>
        <taxon>Chitiniphilus</taxon>
    </lineage>
</organism>
<dbReference type="PANTHER" id="PTHR11177:SF317">
    <property type="entry name" value="CHITINASE 12-RELATED"/>
    <property type="match status" value="1"/>
</dbReference>
<dbReference type="Gene3D" id="3.10.50.10">
    <property type="match status" value="1"/>
</dbReference>
<name>A0ABY6DM92_9NEIS</name>
<evidence type="ECO:0000256" key="8">
    <source>
        <dbReference type="RuleBase" id="RU004453"/>
    </source>
</evidence>
<dbReference type="PROSITE" id="PS51910">
    <property type="entry name" value="GH18_2"/>
    <property type="match status" value="1"/>
</dbReference>
<dbReference type="SUPFAM" id="SSF51055">
    <property type="entry name" value="Carbohydrate binding domain"/>
    <property type="match status" value="1"/>
</dbReference>
<dbReference type="Gene3D" id="2.10.10.20">
    <property type="entry name" value="Carbohydrate-binding module superfamily 5/12"/>
    <property type="match status" value="1"/>
</dbReference>
<dbReference type="SUPFAM" id="SSF51445">
    <property type="entry name" value="(Trans)glycosidases"/>
    <property type="match status" value="1"/>
</dbReference>
<dbReference type="GO" id="GO:0016787">
    <property type="term" value="F:hydrolase activity"/>
    <property type="evidence" value="ECO:0007669"/>
    <property type="project" value="UniProtKB-KW"/>
</dbReference>
<feature type="chain" id="PRO_5046643728" description="chitinase" evidence="9">
    <location>
        <begin position="20"/>
        <end position="479"/>
    </location>
</feature>
<dbReference type="InterPro" id="IPR003610">
    <property type="entry name" value="CBM5/12"/>
</dbReference>
<dbReference type="EC" id="3.2.1.14" evidence="2"/>
<dbReference type="EMBL" id="CP106753">
    <property type="protein sequence ID" value="UXY15485.1"/>
    <property type="molecule type" value="Genomic_DNA"/>
</dbReference>
<accession>A0ABY6DM92</accession>
<dbReference type="SUPFAM" id="SSF54556">
    <property type="entry name" value="Chitinase insertion domain"/>
    <property type="match status" value="1"/>
</dbReference>
<evidence type="ECO:0000256" key="5">
    <source>
        <dbReference type="ARBA" id="ARBA00023277"/>
    </source>
</evidence>
<dbReference type="InterPro" id="IPR017853">
    <property type="entry name" value="GH"/>
</dbReference>
<gene>
    <name evidence="11" type="ORF">N8I74_00265</name>
</gene>
<dbReference type="InterPro" id="IPR029070">
    <property type="entry name" value="Chitinase_insertion_sf"/>
</dbReference>
<evidence type="ECO:0000256" key="9">
    <source>
        <dbReference type="SAM" id="SignalP"/>
    </source>
</evidence>
<dbReference type="PANTHER" id="PTHR11177">
    <property type="entry name" value="CHITINASE"/>
    <property type="match status" value="1"/>
</dbReference>
<evidence type="ECO:0000256" key="7">
    <source>
        <dbReference type="RuleBase" id="RU000489"/>
    </source>
</evidence>
<keyword evidence="3 7" id="KW-0378">Hydrolase</keyword>
<dbReference type="InterPro" id="IPR050314">
    <property type="entry name" value="Glycosyl_Hydrlase_18"/>
</dbReference>
<reference evidence="11" key="1">
    <citation type="submission" date="2022-10" db="EMBL/GenBank/DDBJ databases">
        <title>Chitiniphilus purpureus sp. nov., a novel chitin-degrading bacterium isolated from crawfish pond sediment.</title>
        <authorList>
            <person name="Li K."/>
        </authorList>
    </citation>
    <scope>NUCLEOTIDE SEQUENCE</scope>
    <source>
        <strain evidence="11">CD1</strain>
    </source>
</reference>
<dbReference type="InterPro" id="IPR001223">
    <property type="entry name" value="Glyco_hydro18_cat"/>
</dbReference>
<evidence type="ECO:0000313" key="12">
    <source>
        <dbReference type="Proteomes" id="UP001061302"/>
    </source>
</evidence>
<dbReference type="SMART" id="SM00495">
    <property type="entry name" value="ChtBD3"/>
    <property type="match status" value="1"/>
</dbReference>
<dbReference type="PROSITE" id="PS01095">
    <property type="entry name" value="GH18_1"/>
    <property type="match status" value="1"/>
</dbReference>
<evidence type="ECO:0000256" key="3">
    <source>
        <dbReference type="ARBA" id="ARBA00022801"/>
    </source>
</evidence>
<sequence length="479" mass="52751">MRKTVIAAALLVGMGSVHADDSFNYFAGKPQPFKQTSGKVVTAYYYGEETADQIAGNNLTHLVYSFLRVCGPGEFSGDKAVCDANRAKLGVAGSDHRLAVNENTPDVAAHARMVDIKKSFPHLKITAAIGGWGGGNAFYYFANDAAKRAIFVQSVVDYLRSHTALDGIDIDWESPTDNMWQDGVQLGSPEDRQGYIDLMRELRAAFTRLGQENGRTYLLTTALGANAVGGYLNLPLEQVHPFVDYVYVMSYDYAGSWSSDVGHHTNIKCASYAPFCLERAMQSYMSVMPAEKIVLGVAMYARGWTNVANMSDPANPMTGKGEVQGFGGLGMGPGEFLYKQLYGNQIGSKGEGLNGYEVRYDANIGSHYLWNESSKRFIGYDDPRDVEQKGKLAVANKLGGVMAWALSQDNGDILNAMNLGVGNKLLPQCPSQQWNKKQVYHAGNIVTFNKEILQARWWNVGERPQKQEWNVWRNLGGCY</sequence>
<proteinExistence type="inferred from homology"/>
<dbReference type="SMART" id="SM00636">
    <property type="entry name" value="Glyco_18"/>
    <property type="match status" value="1"/>
</dbReference>
<keyword evidence="4" id="KW-0624">Polysaccharide degradation</keyword>
<keyword evidence="5" id="KW-0119">Carbohydrate metabolism</keyword>
<feature type="domain" description="GH18" evidence="10">
    <location>
        <begin position="39"/>
        <end position="424"/>
    </location>
</feature>
<evidence type="ECO:0000256" key="2">
    <source>
        <dbReference type="ARBA" id="ARBA00012729"/>
    </source>
</evidence>
<evidence type="ECO:0000256" key="1">
    <source>
        <dbReference type="ARBA" id="ARBA00000822"/>
    </source>
</evidence>
<comment type="catalytic activity">
    <reaction evidence="1">
        <text>Random endo-hydrolysis of N-acetyl-beta-D-glucosaminide (1-&gt;4)-beta-linkages in chitin and chitodextrins.</text>
        <dbReference type="EC" id="3.2.1.14"/>
    </reaction>
</comment>
<keyword evidence="12" id="KW-1185">Reference proteome</keyword>
<keyword evidence="4" id="KW-0146">Chitin degradation</keyword>
<evidence type="ECO:0000256" key="6">
    <source>
        <dbReference type="ARBA" id="ARBA00023295"/>
    </source>
</evidence>
<keyword evidence="9" id="KW-0732">Signal</keyword>
<feature type="signal peptide" evidence="9">
    <location>
        <begin position="1"/>
        <end position="19"/>
    </location>
</feature>
<dbReference type="Proteomes" id="UP001061302">
    <property type="component" value="Chromosome"/>
</dbReference>
<comment type="similarity">
    <text evidence="8">Belongs to the glycosyl hydrolase 18 family.</text>
</comment>
<keyword evidence="6 7" id="KW-0326">Glycosidase</keyword>
<dbReference type="InterPro" id="IPR036573">
    <property type="entry name" value="CBM_sf_5/12"/>
</dbReference>
<dbReference type="RefSeq" id="WP_263124896.1">
    <property type="nucleotide sequence ID" value="NZ_CP106753.1"/>
</dbReference>
<dbReference type="Gene3D" id="3.20.20.80">
    <property type="entry name" value="Glycosidases"/>
    <property type="match status" value="1"/>
</dbReference>
<dbReference type="Pfam" id="PF00704">
    <property type="entry name" value="Glyco_hydro_18"/>
    <property type="match status" value="1"/>
</dbReference>
<dbReference type="InterPro" id="IPR001579">
    <property type="entry name" value="Glyco_hydro_18_chit_AS"/>
</dbReference>
<evidence type="ECO:0000313" key="11">
    <source>
        <dbReference type="EMBL" id="UXY15485.1"/>
    </source>
</evidence>
<protein>
    <recommendedName>
        <fullName evidence="2">chitinase</fullName>
        <ecNumber evidence="2">3.2.1.14</ecNumber>
    </recommendedName>
</protein>